<gene>
    <name evidence="7" type="ORF">IWX46DRAFT_581760</name>
</gene>
<name>A0ABR1M6Z5_9PEZI</name>
<dbReference type="PANTHER" id="PTHR12827:SF3">
    <property type="entry name" value="ANAPHASE-PROMOTING COMPLEX SUBUNIT 1"/>
    <property type="match status" value="1"/>
</dbReference>
<keyword evidence="2" id="KW-0132">Cell division</keyword>
<keyword evidence="3" id="KW-0498">Mitosis</keyword>
<feature type="compositionally biased region" description="Polar residues" evidence="5">
    <location>
        <begin position="363"/>
        <end position="380"/>
    </location>
</feature>
<evidence type="ECO:0000256" key="3">
    <source>
        <dbReference type="ARBA" id="ARBA00022776"/>
    </source>
</evidence>
<sequence>MASIRSLGVHTPAALPYLIAEGYLPENAPPEAYTWDTYNDDGGDEEITYTDTCVVWARGGVVRKAFNFSVEEEKVLQAVLTWFPSDETDPSSSLKDDKQEGKFSRALAVFLKTQAHIFFLAGSTHVVNLPFEVERVFPAPRGLLIQRKISTLDISPASPLVPTAPPNSFFTSQPTQSFSQTSSQFAFGNALTPRRSRSTNLTGFPSLFGDLLKSGNNPAADGLPRLFSFTDPFSEMGLVVAAQSTSMRASFSARRSSSKTVEPVDKSEEVLYVTKQNEVQNAEGSNDKPLILVVTANYDKRAYSVWYASYVDPKPASAKRGRRTSFSASRSRRRSSYNPGTGATTPLSTRGGFRESFGPGRSQMASSFNGSQTREPSGEQTAEEAFASQLDPETDLASQPSRASRRVSSLISRADLSSSFDKSAFQDLATHRAGFRDSLGIHGRRGQSLGGLGRTSIGPSSRPVSRKTRASTPGDVSQISLVAVSLDDNLDDDLDDTLDDSQIPDEILIDDESGTGGLQEPVAGLRRELVLVKFSEIPFGNSESIFRSSASFKLSDQAKIFTLRAPQSFTESATNDGRFFIYMMQKSKGELVEHEFIVQRRRLPLHGPDGPRGKAGESSMLIPIGINTQRQLKYADATRIYDEGIERVLALSKDGPNGPVLNLFAGWCPRARVTLALPAKLRVVDPDNLEVGLAPLQSMEHENRLLDTPKHLQEFAHSTMSGIFCLRDESGHYHRLQTQLWPANDIAIQVLRVCRLVLPFPQGEHILAIWWDISRNLQGETRFDTEWASMISALFTFAVSSIDPQSVRLTDTLHSVDATPSRRSHKKHSSEEPFDLMWRYVSQDHAARTWDGPAWAWVEQALVDHSKSARSGQSQTSAIVGLKRKSDFIPFCAKTAREFLHQPLGQSLIFDATGRTTRSKHSDSHATHLPSLLVALHLLREESKLNLLTKDFKSCETGNLAPVLAQLGRWLDWDFWDWRDGNFFGLDGGSQDHWVYEDGMATPSSKKLLLTSPDSITTVTLPNSPWEKPPTIFEWLESTLSPHGFQNFPTLDMLVGSAEKSTTSFASQTLARVVTELTPRTVALCLYLTKIRKRGTTSSAKVEMMISSGIDHGMLETFPAAVVAGMHEAIVECQASPPTTWNDTLLEIVGREDLHMLLKPHAEWSPSQSQPTNAVATRDVHSICQTAEASDSIQTSSEADRHMITRLIFSEDRRYIEALRLLEPLRPAVAECTPDPSWTEAEHLDAQQSVMQWVMLRTFALPPGHSMLQLDSKRPMVTEKYPLHGFTTLCIMKPLNNTVSADRTTYTEEKFAWAFFHAGVSAGLSISKQADGIDTSWIAFNKPPELSNKHAGLLFGLGLNGHLKKVAKWLSFKYLTPKHSMTSIGLLLGLSVSYMGTMDTLVTRLLSVHVTRMLPPGAADLNLPPLAQTSGLMGIGLLYLNTQHRRMSEIMLSEIEHVELEDPSAPRYNVRDEGYRLAAGFSLGLINLGKGNDLKGLHDMRLVERLLAVAVGPRPVDIVHILDQGTAGAVIAVALIFMKTNNWSVAQRINIPDTLPQFDYVRADMFLLRTLARHLIMWDDIRADHAWILKNLPPEYGVNHTLKQIKVLRSEYMPFYNIVAGLLWSISLKYAGTGDVEVRDFLVEYLDQFIRISHLPAMRYDARLTRHTVRNCQDLIALAAATVMAGTGDIVVFRRLRLLHGRVSPDVPYGSHFAAHMAIGALFLAGGSYTFGTSNLAIAALVCAFYPLFPTDVLDNKAHLQAFRHFWVLASEPRCLIVRDVETHRAISLPFVLHRRDGDGSPEQRTAPCLLPDLDTIASLRTASPDYWPVTLDFSANAAHRAAFARQQTIHVRRRPAHEAHSSTFAATLSALNDAQAAATLAAARAMWEWVFALPALREEHQPNSNANAAGAGAGAAAEAMTTPNVPILSRADIGLVLPPDPHSSTLLELRGTVVDDRLALRAAAQSAAQRCRLEELRLLFRWAEREAEGGGRLRWLGREVVEGLRGVVEERGRRIVEGV</sequence>
<evidence type="ECO:0000313" key="7">
    <source>
        <dbReference type="EMBL" id="KAK7543488.1"/>
    </source>
</evidence>
<dbReference type="Pfam" id="PF12859">
    <property type="entry name" value="ANAPC1"/>
    <property type="match status" value="1"/>
</dbReference>
<reference evidence="7 8" key="1">
    <citation type="submission" date="2024-04" db="EMBL/GenBank/DDBJ databases">
        <title>Phyllosticta paracitricarpa is synonymous to the EU quarantine fungus P. citricarpa based on phylogenomic analyses.</title>
        <authorList>
            <consortium name="Lawrence Berkeley National Laboratory"/>
            <person name="Van Ingen-Buijs V.A."/>
            <person name="Van Westerhoven A.C."/>
            <person name="Haridas S."/>
            <person name="Skiadas P."/>
            <person name="Martin F."/>
            <person name="Groenewald J.Z."/>
            <person name="Crous P.W."/>
            <person name="Seidl M.F."/>
        </authorList>
    </citation>
    <scope>NUCLEOTIDE SEQUENCE [LARGE SCALE GENOMIC DNA]</scope>
    <source>
        <strain evidence="7 8">CBS 122670</strain>
    </source>
</reference>
<feature type="domain" description="Anaphase-promoting complex subunit 1 N-terminal" evidence="6">
    <location>
        <begin position="30"/>
        <end position="794"/>
    </location>
</feature>
<comment type="similarity">
    <text evidence="1">Belongs to the APC1 family.</text>
</comment>
<dbReference type="InterPro" id="IPR049255">
    <property type="entry name" value="Apc1_N"/>
</dbReference>
<evidence type="ECO:0000259" key="6">
    <source>
        <dbReference type="Pfam" id="PF12859"/>
    </source>
</evidence>
<keyword evidence="4" id="KW-0131">Cell cycle</keyword>
<organism evidence="7 8">
    <name type="scientific">Phyllosticta citricarpa</name>
    <dbReference type="NCBI Taxonomy" id="55181"/>
    <lineage>
        <taxon>Eukaryota</taxon>
        <taxon>Fungi</taxon>
        <taxon>Dikarya</taxon>
        <taxon>Ascomycota</taxon>
        <taxon>Pezizomycotina</taxon>
        <taxon>Dothideomycetes</taxon>
        <taxon>Dothideomycetes incertae sedis</taxon>
        <taxon>Botryosphaeriales</taxon>
        <taxon>Phyllostictaceae</taxon>
        <taxon>Phyllosticta</taxon>
    </lineage>
</organism>
<protein>
    <submittedName>
        <fullName evidence="7">Negative regulator of mitosis</fullName>
    </submittedName>
</protein>
<comment type="caution">
    <text evidence="7">The sequence shown here is derived from an EMBL/GenBank/DDBJ whole genome shotgun (WGS) entry which is preliminary data.</text>
</comment>
<evidence type="ECO:0000256" key="2">
    <source>
        <dbReference type="ARBA" id="ARBA00022618"/>
    </source>
</evidence>
<evidence type="ECO:0000256" key="4">
    <source>
        <dbReference type="ARBA" id="ARBA00023306"/>
    </source>
</evidence>
<proteinExistence type="inferred from homology"/>
<dbReference type="InterPro" id="IPR024990">
    <property type="entry name" value="Apc1"/>
</dbReference>
<evidence type="ECO:0000256" key="1">
    <source>
        <dbReference type="ARBA" id="ARBA00010547"/>
    </source>
</evidence>
<evidence type="ECO:0000313" key="8">
    <source>
        <dbReference type="Proteomes" id="UP001365128"/>
    </source>
</evidence>
<feature type="region of interest" description="Disordered" evidence="5">
    <location>
        <begin position="315"/>
        <end position="404"/>
    </location>
</feature>
<accession>A0ABR1M6Z5</accession>
<feature type="region of interest" description="Disordered" evidence="5">
    <location>
        <begin position="439"/>
        <end position="474"/>
    </location>
</feature>
<dbReference type="EMBL" id="JBBPDW010000020">
    <property type="protein sequence ID" value="KAK7543488.1"/>
    <property type="molecule type" value="Genomic_DNA"/>
</dbReference>
<dbReference type="Proteomes" id="UP001365128">
    <property type="component" value="Unassembled WGS sequence"/>
</dbReference>
<evidence type="ECO:0000256" key="5">
    <source>
        <dbReference type="SAM" id="MobiDB-lite"/>
    </source>
</evidence>
<keyword evidence="8" id="KW-1185">Reference proteome</keyword>
<feature type="compositionally biased region" description="Polar residues" evidence="5">
    <location>
        <begin position="337"/>
        <end position="348"/>
    </location>
</feature>
<dbReference type="InterPro" id="IPR011989">
    <property type="entry name" value="ARM-like"/>
</dbReference>
<dbReference type="Gene3D" id="1.25.10.10">
    <property type="entry name" value="Leucine-rich Repeat Variant"/>
    <property type="match status" value="1"/>
</dbReference>
<dbReference type="PANTHER" id="PTHR12827">
    <property type="entry name" value="MEIOTIC CHECKPOINT REGULATOR TSG24 FAMILY MEMBER"/>
    <property type="match status" value="1"/>
</dbReference>